<dbReference type="PATRIC" id="fig|1618566.3.peg.41"/>
<reference evidence="2 3" key="1">
    <citation type="journal article" date="2015" name="Nature">
        <title>rRNA introns, odd ribosomes, and small enigmatic genomes across a large radiation of phyla.</title>
        <authorList>
            <person name="Brown C.T."/>
            <person name="Hug L.A."/>
            <person name="Thomas B.C."/>
            <person name="Sharon I."/>
            <person name="Castelle C.J."/>
            <person name="Singh A."/>
            <person name="Wilkins M.J."/>
            <person name="Williams K.H."/>
            <person name="Banfield J.F."/>
        </authorList>
    </citation>
    <scope>NUCLEOTIDE SEQUENCE [LARGE SCALE GENOMIC DNA]</scope>
</reference>
<dbReference type="GO" id="GO:0006281">
    <property type="term" value="P:DNA repair"/>
    <property type="evidence" value="ECO:0007669"/>
    <property type="project" value="InterPro"/>
</dbReference>
<feature type="domain" description="DNA helicase Pif1-like DEAD-box helicase" evidence="1">
    <location>
        <begin position="8"/>
        <end position="207"/>
    </location>
</feature>
<dbReference type="EMBL" id="LBOW01000001">
    <property type="protein sequence ID" value="KKP45446.1"/>
    <property type="molecule type" value="Genomic_DNA"/>
</dbReference>
<dbReference type="InterPro" id="IPR027417">
    <property type="entry name" value="P-loop_NTPase"/>
</dbReference>
<organism evidence="2 3">
    <name type="scientific">Candidatus Woesebacteria bacterium GW2011_GWB1_33_22</name>
    <dbReference type="NCBI Taxonomy" id="1618566"/>
    <lineage>
        <taxon>Bacteria</taxon>
        <taxon>Candidatus Woeseibacteriota</taxon>
    </lineage>
</organism>
<dbReference type="CDD" id="cd18809">
    <property type="entry name" value="SF1_C_RecD"/>
    <property type="match status" value="1"/>
</dbReference>
<evidence type="ECO:0000259" key="1">
    <source>
        <dbReference type="Pfam" id="PF05970"/>
    </source>
</evidence>
<comment type="caution">
    <text evidence="2">The sequence shown here is derived from an EMBL/GenBank/DDBJ whole genome shotgun (WGS) entry which is preliminary data.</text>
</comment>
<dbReference type="PANTHER" id="PTHR47642">
    <property type="entry name" value="ATP-DEPENDENT DNA HELICASE"/>
    <property type="match status" value="1"/>
</dbReference>
<dbReference type="Proteomes" id="UP000034778">
    <property type="component" value="Unassembled WGS sequence"/>
</dbReference>
<dbReference type="AlphaFoldDB" id="A0A0G0A2K1"/>
<proteinExistence type="predicted"/>
<dbReference type="InterPro" id="IPR051055">
    <property type="entry name" value="PIF1_helicase"/>
</dbReference>
<dbReference type="SUPFAM" id="SSF52540">
    <property type="entry name" value="P-loop containing nucleoside triphosphate hydrolases"/>
    <property type="match status" value="2"/>
</dbReference>
<gene>
    <name evidence="2" type="ORF">UR35_C0001G0043</name>
</gene>
<evidence type="ECO:0000313" key="2">
    <source>
        <dbReference type="EMBL" id="KKP45446.1"/>
    </source>
</evidence>
<evidence type="ECO:0000313" key="3">
    <source>
        <dbReference type="Proteomes" id="UP000034778"/>
    </source>
</evidence>
<dbReference type="GO" id="GO:0000723">
    <property type="term" value="P:telomere maintenance"/>
    <property type="evidence" value="ECO:0007669"/>
    <property type="project" value="InterPro"/>
</dbReference>
<dbReference type="InterPro" id="IPR010285">
    <property type="entry name" value="DNA_helicase_pif1-like_DEAD"/>
</dbReference>
<dbReference type="PROSITE" id="PS52050">
    <property type="entry name" value="WYL"/>
    <property type="match status" value="1"/>
</dbReference>
<dbReference type="PANTHER" id="PTHR47642:SF6">
    <property type="entry name" value="ATP-DEPENDENT DNA HELICASE"/>
    <property type="match status" value="1"/>
</dbReference>
<dbReference type="Gene3D" id="3.40.50.300">
    <property type="entry name" value="P-loop containing nucleotide triphosphate hydrolases"/>
    <property type="match status" value="2"/>
</dbReference>
<accession>A0A0G0A2K1</accession>
<protein>
    <submittedName>
        <fullName evidence="2">AAA ATPase</fullName>
    </submittedName>
</protein>
<dbReference type="FunFam" id="3.40.50.300:FF:001498">
    <property type="entry name" value="ATP-dependent DNA helicase"/>
    <property type="match status" value="1"/>
</dbReference>
<dbReference type="GO" id="GO:0003678">
    <property type="term" value="F:DNA helicase activity"/>
    <property type="evidence" value="ECO:0007669"/>
    <property type="project" value="InterPro"/>
</dbReference>
<dbReference type="Pfam" id="PF05970">
    <property type="entry name" value="PIF1"/>
    <property type="match status" value="1"/>
</dbReference>
<sequence length="514" mass="59049">MALKIEINEKFKEAIGAVRDAKNVFITGKAGTGKSTLLKVIRNSLEKNNVVLAPTGVAAVNIGGQTIHSFFKFKPDITIEKVIKKYRNVKNPEIYKNLEILIIDEISMVRADLLNCVNTFLKMHGPKKNTPFGGVQLVFIGDLYQLPPVVTYKEKEIFSLLYESPYFFDSKAFKETKFILIELEKIYRQTEEDFIKILNAVRNRSIDDILLETLNKNTNFNFEPRTDEGYIELVTVNAKADEINFAKLTNLAGKMFTYESEIIGDFDEKAFPAPQILDLKIGSQIMLTNNDKSGRWINGTVGRLEKIKKENDIDKIWVRLENRELVDVTPNTWEMYKFSYDSKNNKITTETTGSFTQYPIILSWAITIHKSQGKTFNKVIVDMGRGSFAHGQTYVALSRCTTLSGLVLRVPIKKSHILLDFRVVKFLTSFQYQLSDNNISLDVKIEYLKKKLDERSSCDIVYLKSNDEKTKRTIWPREIGKMEYLGKEFIGVIADDDLRGEERVFRVDRILEIK</sequence>
<dbReference type="STRING" id="1618566.UR35_C0001G0043"/>
<name>A0A0G0A2K1_9BACT</name>